<dbReference type="PANTHER" id="PTHR45737:SF6">
    <property type="entry name" value="VON WILLEBRAND FACTOR A DOMAIN-CONTAINING PROTEIN 5A"/>
    <property type="match status" value="1"/>
</dbReference>
<evidence type="ECO:0000256" key="1">
    <source>
        <dbReference type="SAM" id="SignalP"/>
    </source>
</evidence>
<dbReference type="InterPro" id="IPR008930">
    <property type="entry name" value="Terpenoid_cyclase/PrenylTrfase"/>
</dbReference>
<comment type="caution">
    <text evidence="3">The sequence shown here is derived from an EMBL/GenBank/DDBJ whole genome shotgun (WGS) entry which is preliminary data.</text>
</comment>
<keyword evidence="1" id="KW-0732">Signal</keyword>
<dbReference type="InterPro" id="IPR029062">
    <property type="entry name" value="Class_I_gatase-like"/>
</dbReference>
<dbReference type="CDD" id="cd00688">
    <property type="entry name" value="ISOPREN_C2_like"/>
    <property type="match status" value="1"/>
</dbReference>
<dbReference type="Proteomes" id="UP001141950">
    <property type="component" value="Unassembled WGS sequence"/>
</dbReference>
<dbReference type="EMBL" id="JANIPJ010000004">
    <property type="protein sequence ID" value="MCR2803638.1"/>
    <property type="molecule type" value="Genomic_DNA"/>
</dbReference>
<dbReference type="SUPFAM" id="SSF53300">
    <property type="entry name" value="vWA-like"/>
    <property type="match status" value="1"/>
</dbReference>
<evidence type="ECO:0000259" key="2">
    <source>
        <dbReference type="PROSITE" id="PS50234"/>
    </source>
</evidence>
<dbReference type="PROSITE" id="PS50234">
    <property type="entry name" value="VWFA"/>
    <property type="match status" value="1"/>
</dbReference>
<feature type="signal peptide" evidence="1">
    <location>
        <begin position="1"/>
        <end position="35"/>
    </location>
</feature>
<reference evidence="3" key="1">
    <citation type="submission" date="2022-08" db="EMBL/GenBank/DDBJ databases">
        <title>The genomic sequence of strain Paenibacillus sp. SCIV0701.</title>
        <authorList>
            <person name="Zhao H."/>
        </authorList>
    </citation>
    <scope>NUCLEOTIDE SEQUENCE</scope>
    <source>
        <strain evidence="3">SCIV0701</strain>
    </source>
</reference>
<dbReference type="Pfam" id="PF00092">
    <property type="entry name" value="VWA"/>
    <property type="match status" value="1"/>
</dbReference>
<dbReference type="InterPro" id="IPR002035">
    <property type="entry name" value="VWF_A"/>
</dbReference>
<dbReference type="SMART" id="SM00327">
    <property type="entry name" value="VWA"/>
    <property type="match status" value="1"/>
</dbReference>
<dbReference type="InterPro" id="IPR036465">
    <property type="entry name" value="vWFA_dom_sf"/>
</dbReference>
<dbReference type="RefSeq" id="WP_257444111.1">
    <property type="nucleotide sequence ID" value="NZ_JANIPJ010000004.1"/>
</dbReference>
<accession>A0A9X2MKK3</accession>
<dbReference type="InterPro" id="IPR032696">
    <property type="entry name" value="SQ_cyclase_C"/>
</dbReference>
<gene>
    <name evidence="3" type="ORF">NQZ67_07035</name>
</gene>
<evidence type="ECO:0000313" key="4">
    <source>
        <dbReference type="Proteomes" id="UP001141950"/>
    </source>
</evidence>
<dbReference type="Gene3D" id="3.40.50.880">
    <property type="match status" value="1"/>
</dbReference>
<dbReference type="Gene3D" id="2.60.40.10">
    <property type="entry name" value="Immunoglobulins"/>
    <property type="match status" value="1"/>
</dbReference>
<protein>
    <submittedName>
        <fullName evidence="3">VWA domain-containing protein</fullName>
    </submittedName>
</protein>
<keyword evidence="4" id="KW-1185">Reference proteome</keyword>
<evidence type="ECO:0000313" key="3">
    <source>
        <dbReference type="EMBL" id="MCR2803638.1"/>
    </source>
</evidence>
<dbReference type="Gene3D" id="1.50.10.20">
    <property type="match status" value="2"/>
</dbReference>
<organism evidence="3 4">
    <name type="scientific">Paenibacillus soyae</name>
    <dbReference type="NCBI Taxonomy" id="2969249"/>
    <lineage>
        <taxon>Bacteria</taxon>
        <taxon>Bacillati</taxon>
        <taxon>Bacillota</taxon>
        <taxon>Bacilli</taxon>
        <taxon>Bacillales</taxon>
        <taxon>Paenibacillaceae</taxon>
        <taxon>Paenibacillus</taxon>
    </lineage>
</organism>
<feature type="chain" id="PRO_5040833835" evidence="1">
    <location>
        <begin position="36"/>
        <end position="1573"/>
    </location>
</feature>
<feature type="domain" description="VWFA" evidence="2">
    <location>
        <begin position="577"/>
        <end position="739"/>
    </location>
</feature>
<sequence length="1573" mass="169458">MIQLRARKGGTRFSVVMIAAAMMVSLLSPANLAFAEASATVEAPTIQTAIESGERYLLADQQPDGSWGAEDYSKIEYTSQVALYLNQLPAAEQSEQSAAAIQAAAAYLIAQVPYNNGERARILPFYEEAIKTSEIQNLAAEQNDDGGWGIADGFGSDVLYTWTVLEHLLPEQPDPAVINRAIAYLLQQQNNDGSWAYVAGQPGSVPLTSAIILWLHEYQAKQGQSYTELLSAMQEGGQYVAGQRGAEGHWGMTGYGLERTLIAARAVQASLGGQYVEELAQPILALQSGDGSWEQDSSLTVLALEMLRDMKRYIERKHLIEDIVLSTEGGDGQPVTTDEFEAFQTVKITAVHHAPIDQVQEIAFIQHPDGLVEAILKQESLQWNTQSYAPGSYAVIVQLKDKQSGEILAEKQASFTIVPTFKVEGVSVRTTPSEVVLNEPREVAYSATIFKSSNVDGQLTLQAEVIAPDGQIMKELDLPVHAPMEEPAYRVQLGTFTPDVSAEGSYVIKAYVSLTDGTIAAETAQNVTIVPPPPPTRVDGEQSITPDYLYPGYNDITASVTLQGLGLPTTPERQPLDMVYVLDVSGSMAGTPIVKAKEASKQLLELIQENDQGAVVFFESSARLIQSLTSDVTLLTSAIDKAYASGGTAIHSGISAARAALSNSEPDREKIIVLLSDGQSTRTSAIQEARRAAEEGITIFTLGLGSVDQYLMQTIADETGGLYQYSPTPEQLEEIINEIGGEIFNTAGTDVKLTTTIPAGIAVDLSKTSPLPASMTVLPDGSTQLVWNKDLIVMGQEVPIQIGLYGEQFESGTTALITTGTQIEYTNKNGLPEIIKLDDMKLNVTNAVKPEVSADKEVYSANEPVTISATVTNLMEAAADVEAKVEILDGEGRQVAEVARYTITGLEKVQTDEQSFVWNTGSTYSGSYTLRLSIEDSRGITAVSETVFTISSNGSLSLSTVPNKTEYAPGEAVALLHSLENASLNHDLKQVSLLVTIVDEQGAEVWADAIEVGYMSPDEQVSKQSLWSDVQAPAGLYTVIARAVDISGAEASSTSEFRIQSTGETGYGLEATVDVDKRTLFYGESATISYTFNNSGNAALTDASYQILLVDPEQQGAIVRTFEGPLQLGAGESAGGHYALDTDGLDVGPYMIVLQATLPNGEVRTLATTAFTIAISLAIDASVDNQSTRLLVWSEDPSRRQRLNQILPALQGDDYTIVTDSESFIRELRSGSYNVYFIADTQTGLPAQLDQELIGKLHAGAGVITTPAANMNNYKTFETIGAKLHGVEQVREGQWQSSAWTDITAAYSGKGDKLTITTASVVAEWAVSAKKGGSSTPAVTLNRYGQGNAVHIAFDAFQLSDEQLGLLLQHALDAAAPIASANDLGAGQAVQVNVHALGGPIEAEVRLVLPEQGIAAANAGDFEVQGNQLVWRQLISANSTLSLDAVLTVTNAEYSELYVEYGFWQEGSFITLGTETIRLAIHQPEDELLTDTIEELAAYDAQHGRGKVNATLALLKQWQTEPPATTEQLSFAIGEINKTLHLLIKDTYSDEVRYHLERILTLYESMWYQGGRR</sequence>
<dbReference type="InterPro" id="IPR013783">
    <property type="entry name" value="Ig-like_fold"/>
</dbReference>
<dbReference type="Gene3D" id="3.40.50.410">
    <property type="entry name" value="von Willebrand factor, type A domain"/>
    <property type="match status" value="1"/>
</dbReference>
<dbReference type="PANTHER" id="PTHR45737">
    <property type="entry name" value="VON WILLEBRAND FACTOR A DOMAIN-CONTAINING PROTEIN 5A"/>
    <property type="match status" value="1"/>
</dbReference>
<dbReference type="Pfam" id="PF13243">
    <property type="entry name" value="SQHop_cyclase_C"/>
    <property type="match status" value="1"/>
</dbReference>
<name>A0A9X2MKK3_9BACL</name>
<dbReference type="SUPFAM" id="SSF48239">
    <property type="entry name" value="Terpenoid cyclases/Protein prenyltransferases"/>
    <property type="match status" value="2"/>
</dbReference>
<proteinExistence type="predicted"/>
<dbReference type="CDD" id="cd00198">
    <property type="entry name" value="vWFA"/>
    <property type="match status" value="1"/>
</dbReference>